<dbReference type="InterPro" id="IPR027417">
    <property type="entry name" value="P-loop_NTPase"/>
</dbReference>
<feature type="compositionally biased region" description="Basic and acidic residues" evidence="17">
    <location>
        <begin position="36"/>
        <end position="52"/>
    </location>
</feature>
<dbReference type="GeneID" id="113451125"/>
<feature type="region of interest" description="Disordered" evidence="17">
    <location>
        <begin position="24"/>
        <end position="102"/>
    </location>
</feature>
<dbReference type="GO" id="GO:0140374">
    <property type="term" value="P:antiviral innate immune response"/>
    <property type="evidence" value="ECO:0007669"/>
    <property type="project" value="Ensembl"/>
</dbReference>
<dbReference type="AlphaFoldDB" id="A0A670ZLK0"/>
<evidence type="ECO:0000256" key="8">
    <source>
        <dbReference type="ARBA" id="ARBA00022990"/>
    </source>
</evidence>
<protein>
    <recommendedName>
        <fullName evidence="14">Mitochondrial disaggregase</fullName>
    </recommendedName>
    <alternativeName>
        <fullName evidence="15">Suppressor of potassium transport defect 3</fullName>
    </alternativeName>
</protein>
<dbReference type="SUPFAM" id="SSF52540">
    <property type="entry name" value="P-loop containing nucleoside triphosphate hydrolases"/>
    <property type="match status" value="1"/>
</dbReference>
<accession>A0A670ZLK0</accession>
<evidence type="ECO:0000313" key="21">
    <source>
        <dbReference type="Proteomes" id="UP000472273"/>
    </source>
</evidence>
<dbReference type="FunFam" id="1.10.8.60:FF:000040">
    <property type="entry name" value="caseinolytic peptidase B protein homolog isoform X1"/>
    <property type="match status" value="1"/>
</dbReference>
<evidence type="ECO:0000256" key="1">
    <source>
        <dbReference type="ARBA" id="ARBA00004569"/>
    </source>
</evidence>
<dbReference type="SMART" id="SM00248">
    <property type="entry name" value="ANK"/>
    <property type="match status" value="3"/>
</dbReference>
<dbReference type="InterPro" id="IPR003593">
    <property type="entry name" value="AAA+_ATPase"/>
</dbReference>
<dbReference type="InterPro" id="IPR050130">
    <property type="entry name" value="ClpA_ClpB"/>
</dbReference>
<keyword evidence="5" id="KW-0378">Hydrolase</keyword>
<evidence type="ECO:0000256" key="2">
    <source>
        <dbReference type="ARBA" id="ARBA00008675"/>
    </source>
</evidence>
<keyword evidence="9 16" id="KW-0040">ANK repeat</keyword>
<keyword evidence="10" id="KW-0496">Mitochondrion</keyword>
<evidence type="ECO:0000256" key="5">
    <source>
        <dbReference type="ARBA" id="ARBA00022801"/>
    </source>
</evidence>
<dbReference type="Pfam" id="PF12796">
    <property type="entry name" value="Ank_2"/>
    <property type="match status" value="1"/>
</dbReference>
<evidence type="ECO:0000256" key="16">
    <source>
        <dbReference type="PROSITE-ProRule" id="PRU00023"/>
    </source>
</evidence>
<reference evidence="20" key="1">
    <citation type="submission" date="2025-08" db="UniProtKB">
        <authorList>
            <consortium name="Ensembl"/>
        </authorList>
    </citation>
    <scope>IDENTIFICATION</scope>
</reference>
<comment type="subcellular location">
    <subcellularLocation>
        <location evidence="1">Mitochondrion intermembrane space</location>
    </subcellularLocation>
</comment>
<dbReference type="InterPro" id="IPR036770">
    <property type="entry name" value="Ankyrin_rpt-contain_sf"/>
</dbReference>
<organism evidence="20 21">
    <name type="scientific">Pseudonaja textilis</name>
    <name type="common">Eastern brown snake</name>
    <dbReference type="NCBI Taxonomy" id="8673"/>
    <lineage>
        <taxon>Eukaryota</taxon>
        <taxon>Metazoa</taxon>
        <taxon>Chordata</taxon>
        <taxon>Craniata</taxon>
        <taxon>Vertebrata</taxon>
        <taxon>Euteleostomi</taxon>
        <taxon>Lepidosauria</taxon>
        <taxon>Squamata</taxon>
        <taxon>Bifurcata</taxon>
        <taxon>Unidentata</taxon>
        <taxon>Episquamata</taxon>
        <taxon>Toxicofera</taxon>
        <taxon>Serpentes</taxon>
        <taxon>Colubroidea</taxon>
        <taxon>Elapidae</taxon>
        <taxon>Hydrophiinae</taxon>
        <taxon>Pseudonaja</taxon>
    </lineage>
</organism>
<feature type="compositionally biased region" description="Low complexity" evidence="17">
    <location>
        <begin position="90"/>
        <end position="102"/>
    </location>
</feature>
<feature type="repeat" description="ANK" evidence="16">
    <location>
        <begin position="220"/>
        <end position="252"/>
    </location>
</feature>
<evidence type="ECO:0000259" key="19">
    <source>
        <dbReference type="SMART" id="SM01086"/>
    </source>
</evidence>
<dbReference type="SMART" id="SM00382">
    <property type="entry name" value="AAA"/>
    <property type="match status" value="1"/>
</dbReference>
<keyword evidence="7" id="KW-0809">Transit peptide</keyword>
<dbReference type="InterPro" id="IPR019489">
    <property type="entry name" value="Clp_ATPase_C"/>
</dbReference>
<comment type="similarity">
    <text evidence="2">Belongs to the ClpA/ClpB family.</text>
</comment>
<reference evidence="20" key="2">
    <citation type="submission" date="2025-09" db="UniProtKB">
        <authorList>
            <consortium name="Ensembl"/>
        </authorList>
    </citation>
    <scope>IDENTIFICATION</scope>
</reference>
<evidence type="ECO:0000256" key="17">
    <source>
        <dbReference type="SAM" id="MobiDB-lite"/>
    </source>
</evidence>
<dbReference type="PRINTS" id="PR00300">
    <property type="entry name" value="CLPPROTEASEA"/>
</dbReference>
<dbReference type="Gene3D" id="1.25.40.20">
    <property type="entry name" value="Ankyrin repeat-containing domain"/>
    <property type="match status" value="2"/>
</dbReference>
<dbReference type="Gene3D" id="3.40.50.300">
    <property type="entry name" value="P-loop containing nucleotide triphosphate hydrolases"/>
    <property type="match status" value="1"/>
</dbReference>
<dbReference type="CDD" id="cd19499">
    <property type="entry name" value="RecA-like_ClpB_Hsp104-like"/>
    <property type="match status" value="1"/>
</dbReference>
<dbReference type="KEGG" id="ptex:113451125"/>
<feature type="compositionally biased region" description="Basic and acidic residues" evidence="17">
    <location>
        <begin position="709"/>
        <end position="720"/>
    </location>
</feature>
<dbReference type="GO" id="GO:0140545">
    <property type="term" value="F:ATP-dependent protein disaggregase activity"/>
    <property type="evidence" value="ECO:0007669"/>
    <property type="project" value="Ensembl"/>
</dbReference>
<dbReference type="CTD" id="81570"/>
<evidence type="ECO:0000256" key="13">
    <source>
        <dbReference type="ARBA" id="ARBA00066129"/>
    </source>
</evidence>
<feature type="repeat" description="ANK" evidence="16">
    <location>
        <begin position="289"/>
        <end position="321"/>
    </location>
</feature>
<evidence type="ECO:0000256" key="11">
    <source>
        <dbReference type="ARBA" id="ARBA00049360"/>
    </source>
</evidence>
<evidence type="ECO:0000259" key="18">
    <source>
        <dbReference type="SMART" id="SM00382"/>
    </source>
</evidence>
<dbReference type="InterPro" id="IPR003959">
    <property type="entry name" value="ATPase_AAA_core"/>
</dbReference>
<feature type="region of interest" description="Disordered" evidence="17">
    <location>
        <begin position="119"/>
        <end position="167"/>
    </location>
</feature>
<dbReference type="RefSeq" id="XP_026578270.1">
    <property type="nucleotide sequence ID" value="XM_026722485.1"/>
</dbReference>
<evidence type="ECO:0000313" key="20">
    <source>
        <dbReference type="Ensembl" id="ENSPTXP00000023692.1"/>
    </source>
</evidence>
<dbReference type="InterPro" id="IPR002110">
    <property type="entry name" value="Ankyrin_rpt"/>
</dbReference>
<dbReference type="SMART" id="SM01086">
    <property type="entry name" value="ClpB_D2-small"/>
    <property type="match status" value="1"/>
</dbReference>
<dbReference type="Pfam" id="PF00023">
    <property type="entry name" value="Ank"/>
    <property type="match status" value="1"/>
</dbReference>
<dbReference type="FunFam" id="3.40.50.300:FF:000641">
    <property type="entry name" value="caseinolytic peptidase B protein homolog isoform X2"/>
    <property type="match status" value="1"/>
</dbReference>
<dbReference type="PANTHER" id="PTHR11638">
    <property type="entry name" value="ATP-DEPENDENT CLP PROTEASE"/>
    <property type="match status" value="1"/>
</dbReference>
<dbReference type="Gene3D" id="1.10.8.60">
    <property type="match status" value="1"/>
</dbReference>
<keyword evidence="21" id="KW-1185">Reference proteome</keyword>
<keyword evidence="6" id="KW-0067">ATP-binding</keyword>
<evidence type="ECO:0000256" key="3">
    <source>
        <dbReference type="ARBA" id="ARBA00022737"/>
    </source>
</evidence>
<evidence type="ECO:0000256" key="4">
    <source>
        <dbReference type="ARBA" id="ARBA00022741"/>
    </source>
</evidence>
<dbReference type="PROSITE" id="PS50297">
    <property type="entry name" value="ANK_REP_REGION"/>
    <property type="match status" value="2"/>
</dbReference>
<dbReference type="PROSITE" id="PS50088">
    <property type="entry name" value="ANK_REPEAT"/>
    <property type="match status" value="2"/>
</dbReference>
<dbReference type="Pfam" id="PF10431">
    <property type="entry name" value="ClpB_D2-small"/>
    <property type="match status" value="1"/>
</dbReference>
<dbReference type="GO" id="GO:0034605">
    <property type="term" value="P:cellular response to heat"/>
    <property type="evidence" value="ECO:0007669"/>
    <property type="project" value="Ensembl"/>
</dbReference>
<proteinExistence type="inferred from homology"/>
<comment type="subunit">
    <text evidence="13">Homododecamer when substrate-bound; the homododecamer consists of 2 homohexamers stacked head-to-head via ANK repeat-mediated interactions. The active substrate-bound form is likely to exist in a dynamic equilibrium between homohexamers and homododecamers. Homotetradecamer in the unbound state which is remodeled upon substrate binding into the homododecamer. Interacts with PHB and PHB2. Interacts with MAVS; the interaction is enhanced by Sendai virus infection.</text>
</comment>
<keyword evidence="8" id="KW-0007">Acetylation</keyword>
<dbReference type="PANTHER" id="PTHR11638:SF93">
    <property type="entry name" value="MITOCHONDRIAL DISAGGREGASE"/>
    <property type="match status" value="1"/>
</dbReference>
<dbReference type="GO" id="GO:0016887">
    <property type="term" value="F:ATP hydrolysis activity"/>
    <property type="evidence" value="ECO:0007669"/>
    <property type="project" value="Ensembl"/>
</dbReference>
<dbReference type="GeneTree" id="ENSGT00390000012961"/>
<evidence type="ECO:0000256" key="7">
    <source>
        <dbReference type="ARBA" id="ARBA00022946"/>
    </source>
</evidence>
<evidence type="ECO:0000256" key="12">
    <source>
        <dbReference type="ARBA" id="ARBA00060073"/>
    </source>
</evidence>
<evidence type="ECO:0000256" key="9">
    <source>
        <dbReference type="ARBA" id="ARBA00023043"/>
    </source>
</evidence>
<feature type="domain" description="AAA+ ATPase" evidence="18">
    <location>
        <begin position="397"/>
        <end position="551"/>
    </location>
</feature>
<dbReference type="FunFam" id="1.25.40.20:FF:000203">
    <property type="entry name" value="caseinolytic peptidase B protein homolog isoform X1"/>
    <property type="match status" value="1"/>
</dbReference>
<dbReference type="Proteomes" id="UP000472273">
    <property type="component" value="Unplaced"/>
</dbReference>
<feature type="domain" description="Clp ATPase C-terminal" evidence="19">
    <location>
        <begin position="595"/>
        <end position="684"/>
    </location>
</feature>
<dbReference type="InterPro" id="IPR001270">
    <property type="entry name" value="ClpA/B"/>
</dbReference>
<feature type="region of interest" description="Disordered" evidence="17">
    <location>
        <begin position="688"/>
        <end position="734"/>
    </location>
</feature>
<comment type="catalytic activity">
    <reaction evidence="11">
        <text>ATP + H2O = ADP + phosphate + H(+)</text>
        <dbReference type="Rhea" id="RHEA:13065"/>
        <dbReference type="ChEBI" id="CHEBI:15377"/>
        <dbReference type="ChEBI" id="CHEBI:15378"/>
        <dbReference type="ChEBI" id="CHEBI:30616"/>
        <dbReference type="ChEBI" id="CHEBI:43474"/>
        <dbReference type="ChEBI" id="CHEBI:456216"/>
    </reaction>
</comment>
<dbReference type="OMA" id="ARYMHRD"/>
<evidence type="ECO:0000256" key="14">
    <source>
        <dbReference type="ARBA" id="ARBA00069063"/>
    </source>
</evidence>
<keyword evidence="3" id="KW-0677">Repeat</keyword>
<dbReference type="SUPFAM" id="SSF48403">
    <property type="entry name" value="Ankyrin repeat"/>
    <property type="match status" value="1"/>
</dbReference>
<gene>
    <name evidence="20" type="primary">CLPB</name>
</gene>
<dbReference type="Ensembl" id="ENSPTXT00000024425.1">
    <property type="protein sequence ID" value="ENSPTXP00000023692.1"/>
    <property type="gene ID" value="ENSPTXG00000016471.1"/>
</dbReference>
<evidence type="ECO:0000256" key="10">
    <source>
        <dbReference type="ARBA" id="ARBA00023128"/>
    </source>
</evidence>
<dbReference type="Pfam" id="PF07724">
    <property type="entry name" value="AAA_2"/>
    <property type="match status" value="1"/>
</dbReference>
<dbReference type="GO" id="GO:0005524">
    <property type="term" value="F:ATP binding"/>
    <property type="evidence" value="ECO:0007669"/>
    <property type="project" value="UniProtKB-KW"/>
</dbReference>
<keyword evidence="4" id="KW-0547">Nucleotide-binding</keyword>
<evidence type="ECO:0000256" key="6">
    <source>
        <dbReference type="ARBA" id="ARBA00022840"/>
    </source>
</evidence>
<comment type="function">
    <text evidence="12">Functions as a regulatory ATPase and participates in secretion/protein trafficking process. Has ATP-dependent protein disaggregase activity and is required to maintain the solubility of key mitochondrial proteins. Involved in mitochondrial-mediated antiviral innate immunity, activates RIG-I-mediated signal transduction and production of IFNB1 and pro-inflammatory cytokine IL6. Plays a role in granulocyte differentiation.</text>
</comment>
<dbReference type="GO" id="GO:0005758">
    <property type="term" value="C:mitochondrial intermembrane space"/>
    <property type="evidence" value="ECO:0007669"/>
    <property type="project" value="UniProtKB-SubCell"/>
</dbReference>
<dbReference type="GO" id="GO:0030851">
    <property type="term" value="P:granulocyte differentiation"/>
    <property type="evidence" value="ECO:0007669"/>
    <property type="project" value="Ensembl"/>
</dbReference>
<evidence type="ECO:0000256" key="15">
    <source>
        <dbReference type="ARBA" id="ARBA00083127"/>
    </source>
</evidence>
<feature type="compositionally biased region" description="Basic residues" evidence="17">
    <location>
        <begin position="151"/>
        <end position="163"/>
    </location>
</feature>
<dbReference type="GO" id="GO:0039529">
    <property type="term" value="P:RIG-I signaling pathway"/>
    <property type="evidence" value="ECO:0007669"/>
    <property type="project" value="Ensembl"/>
</dbReference>
<dbReference type="OrthoDB" id="47330at2759"/>
<name>A0A670ZLK0_PSETE</name>
<sequence>MLACLMTRPGPPALTRLLRAAAGRPLAKRGTSARESACREDAARWAEREEPRFPAAAARGRSGPVGSAEEQRGAELRKRRPAACRGRPLAGGEPWGGLWEPGVAPTGSVWLPRLPRPEEAGEEEAAKVGAPPQEEAPGRPRLWPNPAPAGRQRRKESRGRRARTPALPASALAAAGLALCYSRGHLGKDEALLEAVRLNSVPEVERLLQEGVSVNTRHKLGWTALMVAAINRNSSVVKVLLAAGADPNLGDEFSSVYQTAKEKGIHSLEVLVTREDDFNNRLNNRASFKGCTALHYGVLADDYTTVKLLLEGGANPLQRNEMGHTPLDYAREGEVMKLLKSSATKFQEEKRRREIEERRRFPLEQRLREHIIGQESAIATVGAAIRRKENGWYDEEHPLVFLFLGSSGIGKTELAKQTAKYLHKDVKKGFIRLDMSEFQERHEVAKFIGSPPGYIGHDEGGQLTKKLKQCPNAVVLFDEVDKAHPDVLTIMLQLFDEGRLTDGKGKTIDCKDAIFIMTSNVASDEIAQHALELREDALELSRKRVAEKLGDVQVTDKITISKQFKENVIRPILKAHFRRDEFLGRINEIVYFLPFCQSELIQLVNKELSFWAKRAKARHNITLVWDREVMDVLADGYNLHYGARSIKHEVERRVVNQLAAAYEQDLLPHGCTLRITVDDSDKQLLKARGQEGDSLPAEGQRKGPTLRLEIQEDSRSRKLDIQAPLMPDEASYPS</sequence>